<evidence type="ECO:0000256" key="1">
    <source>
        <dbReference type="ARBA" id="ARBA00004651"/>
    </source>
</evidence>
<dbReference type="Proteomes" id="UP001519287">
    <property type="component" value="Unassembled WGS sequence"/>
</dbReference>
<name>A0ABS4ILW2_9BACL</name>
<keyword evidence="10" id="KW-1185">Reference proteome</keyword>
<sequence>MVINKRIRTDAGMDIAVYFIAIVTIILTFYPFLYVFSMSVSDPGAVVSGRIKLFPVGFSLESYKLIFQSAEIWRKLGNTIWIVVVGTLLNIITTVLASYPLSRDEMPFKRFFMVLITFTMFFSGGMIPSYLLIKSLGLINSLWSLVLPGAVSAWYIIIARTFFKTIPASLIESAKIDGSRHIGILIRIIIPLSMPIIAVVALYGAVSYWNSYFSALIYIMDTDKHPLQLYLMKILVSGESGKMINEMQSLSYGEKASYQEQLKYAIIIFSILPIIGLYPLLQKYFVKGMMVGSVKE</sequence>
<evidence type="ECO:0000313" key="10">
    <source>
        <dbReference type="Proteomes" id="UP001519287"/>
    </source>
</evidence>
<reference evidence="9 10" key="1">
    <citation type="submission" date="2021-03" db="EMBL/GenBank/DDBJ databases">
        <title>Genomic Encyclopedia of Type Strains, Phase IV (KMG-IV): sequencing the most valuable type-strain genomes for metagenomic binning, comparative biology and taxonomic classification.</title>
        <authorList>
            <person name="Goeker M."/>
        </authorList>
    </citation>
    <scope>NUCLEOTIDE SEQUENCE [LARGE SCALE GENOMIC DNA]</scope>
    <source>
        <strain evidence="9 10">DSM 26048</strain>
    </source>
</reference>
<protein>
    <submittedName>
        <fullName evidence="9">Aldouronate transport system permease protein</fullName>
    </submittedName>
</protein>
<dbReference type="CDD" id="cd06261">
    <property type="entry name" value="TM_PBP2"/>
    <property type="match status" value="1"/>
</dbReference>
<dbReference type="Pfam" id="PF00528">
    <property type="entry name" value="BPD_transp_1"/>
    <property type="match status" value="1"/>
</dbReference>
<dbReference type="PROSITE" id="PS50928">
    <property type="entry name" value="ABC_TM1"/>
    <property type="match status" value="1"/>
</dbReference>
<comment type="similarity">
    <text evidence="7">Belongs to the binding-protein-dependent transport system permease family.</text>
</comment>
<keyword evidence="3" id="KW-1003">Cell membrane</keyword>
<evidence type="ECO:0000259" key="8">
    <source>
        <dbReference type="PROSITE" id="PS50928"/>
    </source>
</evidence>
<gene>
    <name evidence="9" type="ORF">J2Z66_000161</name>
</gene>
<feature type="transmembrane region" description="Helical" evidence="7">
    <location>
        <begin position="15"/>
        <end position="36"/>
    </location>
</feature>
<dbReference type="SUPFAM" id="SSF161098">
    <property type="entry name" value="MetI-like"/>
    <property type="match status" value="1"/>
</dbReference>
<keyword evidence="2 7" id="KW-0813">Transport</keyword>
<keyword evidence="4 7" id="KW-0812">Transmembrane</keyword>
<evidence type="ECO:0000256" key="6">
    <source>
        <dbReference type="ARBA" id="ARBA00023136"/>
    </source>
</evidence>
<proteinExistence type="inferred from homology"/>
<dbReference type="InterPro" id="IPR000515">
    <property type="entry name" value="MetI-like"/>
</dbReference>
<organism evidence="9 10">
    <name type="scientific">Paenibacillus eucommiae</name>
    <dbReference type="NCBI Taxonomy" id="1355755"/>
    <lineage>
        <taxon>Bacteria</taxon>
        <taxon>Bacillati</taxon>
        <taxon>Bacillota</taxon>
        <taxon>Bacilli</taxon>
        <taxon>Bacillales</taxon>
        <taxon>Paenibacillaceae</taxon>
        <taxon>Paenibacillus</taxon>
    </lineage>
</organism>
<evidence type="ECO:0000256" key="5">
    <source>
        <dbReference type="ARBA" id="ARBA00022989"/>
    </source>
</evidence>
<accession>A0ABS4ILW2</accession>
<dbReference type="Gene3D" id="1.10.3720.10">
    <property type="entry name" value="MetI-like"/>
    <property type="match status" value="1"/>
</dbReference>
<dbReference type="EMBL" id="JAGGLB010000001">
    <property type="protein sequence ID" value="MBP1988566.1"/>
    <property type="molecule type" value="Genomic_DNA"/>
</dbReference>
<evidence type="ECO:0000256" key="7">
    <source>
        <dbReference type="RuleBase" id="RU363032"/>
    </source>
</evidence>
<keyword evidence="5 7" id="KW-1133">Transmembrane helix</keyword>
<dbReference type="PANTHER" id="PTHR43744:SF9">
    <property type="entry name" value="POLYGALACTURONAN_RHAMNOGALACTURONAN TRANSPORT SYSTEM PERMEASE PROTEIN YTCP"/>
    <property type="match status" value="1"/>
</dbReference>
<dbReference type="RefSeq" id="WP_245375181.1">
    <property type="nucleotide sequence ID" value="NZ_JAGGLB010000001.1"/>
</dbReference>
<comment type="caution">
    <text evidence="9">The sequence shown here is derived from an EMBL/GenBank/DDBJ whole genome shotgun (WGS) entry which is preliminary data.</text>
</comment>
<evidence type="ECO:0000256" key="4">
    <source>
        <dbReference type="ARBA" id="ARBA00022692"/>
    </source>
</evidence>
<dbReference type="InterPro" id="IPR035906">
    <property type="entry name" value="MetI-like_sf"/>
</dbReference>
<comment type="subcellular location">
    <subcellularLocation>
        <location evidence="1 7">Cell membrane</location>
        <topology evidence="1 7">Multi-pass membrane protein</topology>
    </subcellularLocation>
</comment>
<feature type="transmembrane region" description="Helical" evidence="7">
    <location>
        <begin position="184"/>
        <end position="206"/>
    </location>
</feature>
<feature type="domain" description="ABC transmembrane type-1" evidence="8">
    <location>
        <begin position="76"/>
        <end position="279"/>
    </location>
</feature>
<feature type="transmembrane region" description="Helical" evidence="7">
    <location>
        <begin position="262"/>
        <end position="281"/>
    </location>
</feature>
<feature type="transmembrane region" description="Helical" evidence="7">
    <location>
        <begin position="79"/>
        <end position="99"/>
    </location>
</feature>
<dbReference type="PANTHER" id="PTHR43744">
    <property type="entry name" value="ABC TRANSPORTER PERMEASE PROTEIN MG189-RELATED-RELATED"/>
    <property type="match status" value="1"/>
</dbReference>
<feature type="transmembrane region" description="Helical" evidence="7">
    <location>
        <begin position="145"/>
        <end position="163"/>
    </location>
</feature>
<keyword evidence="6 7" id="KW-0472">Membrane</keyword>
<evidence type="ECO:0000256" key="2">
    <source>
        <dbReference type="ARBA" id="ARBA00022448"/>
    </source>
</evidence>
<evidence type="ECO:0000313" key="9">
    <source>
        <dbReference type="EMBL" id="MBP1988566.1"/>
    </source>
</evidence>
<evidence type="ECO:0000256" key="3">
    <source>
        <dbReference type="ARBA" id="ARBA00022475"/>
    </source>
</evidence>
<feature type="transmembrane region" description="Helical" evidence="7">
    <location>
        <begin position="111"/>
        <end position="133"/>
    </location>
</feature>